<dbReference type="PANTHER" id="PTHR44196:SF1">
    <property type="entry name" value="DEHYDROGENASE_REDUCTASE SDR FAMILY MEMBER 7B"/>
    <property type="match status" value="1"/>
</dbReference>
<name>A0ABN2V4W0_9ACTN</name>
<protein>
    <submittedName>
        <fullName evidence="3">SDR family NAD(P)-dependent oxidoreductase</fullName>
    </submittedName>
</protein>
<dbReference type="InterPro" id="IPR020904">
    <property type="entry name" value="Sc_DH/Rdtase_CS"/>
</dbReference>
<dbReference type="InterPro" id="IPR036291">
    <property type="entry name" value="NAD(P)-bd_dom_sf"/>
</dbReference>
<dbReference type="CDD" id="cd05233">
    <property type="entry name" value="SDR_c"/>
    <property type="match status" value="1"/>
</dbReference>
<comment type="caution">
    <text evidence="3">The sequence shown here is derived from an EMBL/GenBank/DDBJ whole genome shotgun (WGS) entry which is preliminary data.</text>
</comment>
<sequence length="250" mass="26102">MTDGRGTVLITGASSGIGEATARRLAGAGYDLALIARRADRLEALADELAAAHAGHIRAVPLDLTRTGTLDSAVTGVLGQLTGHLRGAVLAAGHGRGHGQVRTADPEPWESQVLVNLLAPMMLIHRLLPALDATGGDLIVVGSVFDDRAAPGYAAYAATKHGLKGFLRSLAAEERPAGGCRLSLLSPGSTNTEFASVLSGASPPQSHPVSAWPYHPLLADDVARTVEWIMNRPAHVRIAEILIDPTDARY</sequence>
<dbReference type="EMBL" id="BAAANQ010000004">
    <property type="protein sequence ID" value="GAA2051978.1"/>
    <property type="molecule type" value="Genomic_DNA"/>
</dbReference>
<proteinExistence type="inferred from homology"/>
<evidence type="ECO:0000313" key="3">
    <source>
        <dbReference type="EMBL" id="GAA2051978.1"/>
    </source>
</evidence>
<evidence type="ECO:0000256" key="2">
    <source>
        <dbReference type="ARBA" id="ARBA00023002"/>
    </source>
</evidence>
<dbReference type="PRINTS" id="PR00081">
    <property type="entry name" value="GDHRDH"/>
</dbReference>
<accession>A0ABN2V4W0</accession>
<dbReference type="SUPFAM" id="SSF51735">
    <property type="entry name" value="NAD(P)-binding Rossmann-fold domains"/>
    <property type="match status" value="1"/>
</dbReference>
<keyword evidence="2" id="KW-0560">Oxidoreductase</keyword>
<dbReference type="Pfam" id="PF00106">
    <property type="entry name" value="adh_short"/>
    <property type="match status" value="1"/>
</dbReference>
<evidence type="ECO:0000313" key="4">
    <source>
        <dbReference type="Proteomes" id="UP001403094"/>
    </source>
</evidence>
<organism evidence="3 4">
    <name type="scientific">Streptomyces cheonanensis</name>
    <dbReference type="NCBI Taxonomy" id="312720"/>
    <lineage>
        <taxon>Bacteria</taxon>
        <taxon>Bacillati</taxon>
        <taxon>Actinomycetota</taxon>
        <taxon>Actinomycetes</taxon>
        <taxon>Kitasatosporales</taxon>
        <taxon>Streptomycetaceae</taxon>
        <taxon>Streptomyces</taxon>
    </lineage>
</organism>
<dbReference type="Proteomes" id="UP001403094">
    <property type="component" value="Unassembled WGS sequence"/>
</dbReference>
<comment type="similarity">
    <text evidence="1">Belongs to the short-chain dehydrogenases/reductases (SDR) family.</text>
</comment>
<dbReference type="PROSITE" id="PS00061">
    <property type="entry name" value="ADH_SHORT"/>
    <property type="match status" value="1"/>
</dbReference>
<evidence type="ECO:0000256" key="1">
    <source>
        <dbReference type="ARBA" id="ARBA00006484"/>
    </source>
</evidence>
<dbReference type="Gene3D" id="3.40.50.720">
    <property type="entry name" value="NAD(P)-binding Rossmann-like Domain"/>
    <property type="match status" value="1"/>
</dbReference>
<dbReference type="RefSeq" id="WP_019432165.1">
    <property type="nucleotide sequence ID" value="NZ_BAAANQ010000004.1"/>
</dbReference>
<keyword evidence="4" id="KW-1185">Reference proteome</keyword>
<reference evidence="3 4" key="1">
    <citation type="journal article" date="2019" name="Int. J. Syst. Evol. Microbiol.">
        <title>The Global Catalogue of Microorganisms (GCM) 10K type strain sequencing project: providing services to taxonomists for standard genome sequencing and annotation.</title>
        <authorList>
            <consortium name="The Broad Institute Genomics Platform"/>
            <consortium name="The Broad Institute Genome Sequencing Center for Infectious Disease"/>
            <person name="Wu L."/>
            <person name="Ma J."/>
        </authorList>
    </citation>
    <scope>NUCLEOTIDE SEQUENCE [LARGE SCALE GENOMIC DNA]</scope>
    <source>
        <strain evidence="3 4">JCM 14549</strain>
    </source>
</reference>
<dbReference type="InterPro" id="IPR002347">
    <property type="entry name" value="SDR_fam"/>
</dbReference>
<gene>
    <name evidence="3" type="ORF">GCM10009757_25400</name>
</gene>
<dbReference type="PANTHER" id="PTHR44196">
    <property type="entry name" value="DEHYDROGENASE/REDUCTASE SDR FAMILY MEMBER 7B"/>
    <property type="match status" value="1"/>
</dbReference>